<feature type="region of interest" description="Disordered" evidence="1">
    <location>
        <begin position="144"/>
        <end position="163"/>
    </location>
</feature>
<name>A0A0D2ABF4_9PEZI</name>
<evidence type="ECO:0000313" key="3">
    <source>
        <dbReference type="Proteomes" id="UP000053259"/>
    </source>
</evidence>
<dbReference type="Proteomes" id="UP000053259">
    <property type="component" value="Unassembled WGS sequence"/>
</dbReference>
<dbReference type="GeneID" id="27312914"/>
<keyword evidence="3" id="KW-1185">Reference proteome</keyword>
<dbReference type="STRING" id="253628.A0A0D2ABF4"/>
<sequence length="215" mass="23617">MLDQLTCVSNTLPLHFTYSEELYDVFTELLRPLPLPVFRNFLATLPPEPGPFPPHWHIALLINMLLPFLAAPPRKAQIFNVTQNDLIKHYLPHAANANSAAENAKMSLLVEHILFYMFSEGRLEPSIELTNAVEKGIRARAVKATGDARRRGKGKSPEEQAAKGVLDMSAERIRVLLGMLDPATSIGGIADADASFSSSQLSDLTATPSVDDEEN</sequence>
<proteinExistence type="predicted"/>
<reference evidence="2 3" key="1">
    <citation type="submission" date="2015-01" db="EMBL/GenBank/DDBJ databases">
        <title>The Genome Sequence of Ochroconis gallopava CBS43764.</title>
        <authorList>
            <consortium name="The Broad Institute Genomics Platform"/>
            <person name="Cuomo C."/>
            <person name="de Hoog S."/>
            <person name="Gorbushina A."/>
            <person name="Stielow B."/>
            <person name="Teixiera M."/>
            <person name="Abouelleil A."/>
            <person name="Chapman S.B."/>
            <person name="Priest M."/>
            <person name="Young S.K."/>
            <person name="Wortman J."/>
            <person name="Nusbaum C."/>
            <person name="Birren B."/>
        </authorList>
    </citation>
    <scope>NUCLEOTIDE SEQUENCE [LARGE SCALE GENOMIC DNA]</scope>
    <source>
        <strain evidence="2 3">CBS 43764</strain>
    </source>
</reference>
<gene>
    <name evidence="2" type="ORF">PV09_04941</name>
</gene>
<dbReference type="HOGENOM" id="CLU_1284159_0_0_1"/>
<organism evidence="2 3">
    <name type="scientific">Verruconis gallopava</name>
    <dbReference type="NCBI Taxonomy" id="253628"/>
    <lineage>
        <taxon>Eukaryota</taxon>
        <taxon>Fungi</taxon>
        <taxon>Dikarya</taxon>
        <taxon>Ascomycota</taxon>
        <taxon>Pezizomycotina</taxon>
        <taxon>Dothideomycetes</taxon>
        <taxon>Pleosporomycetidae</taxon>
        <taxon>Venturiales</taxon>
        <taxon>Sympoventuriaceae</taxon>
        <taxon>Verruconis</taxon>
    </lineage>
</organism>
<dbReference type="InParanoid" id="A0A0D2ABF4"/>
<dbReference type="AlphaFoldDB" id="A0A0D2ABF4"/>
<dbReference type="VEuPathDB" id="FungiDB:PV09_04941"/>
<accession>A0A0D2ABF4</accession>
<dbReference type="OrthoDB" id="5411773at2759"/>
<protein>
    <submittedName>
        <fullName evidence="2">Uncharacterized protein</fullName>
    </submittedName>
</protein>
<evidence type="ECO:0000313" key="2">
    <source>
        <dbReference type="EMBL" id="KIW04133.1"/>
    </source>
</evidence>
<dbReference type="EMBL" id="KN847542">
    <property type="protein sequence ID" value="KIW04133.1"/>
    <property type="molecule type" value="Genomic_DNA"/>
</dbReference>
<dbReference type="RefSeq" id="XP_016214002.1">
    <property type="nucleotide sequence ID" value="XM_016358384.1"/>
</dbReference>
<evidence type="ECO:0000256" key="1">
    <source>
        <dbReference type="SAM" id="MobiDB-lite"/>
    </source>
</evidence>